<feature type="domain" description="Helicase ATP-binding" evidence="16">
    <location>
        <begin position="184"/>
        <end position="437"/>
    </location>
</feature>
<keyword evidence="5" id="KW-0227">DNA damage</keyword>
<dbReference type="GO" id="GO:0046872">
    <property type="term" value="F:metal ion binding"/>
    <property type="evidence" value="ECO:0007669"/>
    <property type="project" value="UniProtKB-KW"/>
</dbReference>
<evidence type="ECO:0000256" key="7">
    <source>
        <dbReference type="ARBA" id="ARBA00022806"/>
    </source>
</evidence>
<dbReference type="RefSeq" id="WP_069194184.1">
    <property type="nucleotide sequence ID" value="NZ_RLII01000005.1"/>
</dbReference>
<evidence type="ECO:0000256" key="3">
    <source>
        <dbReference type="ARBA" id="ARBA00022723"/>
    </source>
</evidence>
<evidence type="ECO:0000256" key="14">
    <source>
        <dbReference type="ARBA" id="ARBA00023235"/>
    </source>
</evidence>
<evidence type="ECO:0000256" key="15">
    <source>
        <dbReference type="ARBA" id="ARBA00038058"/>
    </source>
</evidence>
<dbReference type="InterPro" id="IPR010614">
    <property type="entry name" value="RAD3-like_helicase_DEAD"/>
</dbReference>
<dbReference type="Gene3D" id="1.10.30.20">
    <property type="entry name" value="Bacterial XPD DNA helicase, FeS cluster domain"/>
    <property type="match status" value="1"/>
</dbReference>
<sequence>MSECKKELKIAVRNLVEFVLRTGDIDSSFGGSNRAAEGTRLHKKIQKAQGKEYSSEVFLKTTIEFDDFFLTVEGRADGVINEDGCFTIDEIKTTAVPLESIDEFYNPLHWAQAKCYAYIQAVNENLDNIKVRLTYCHLDTEEIKYLVEEFSFAQLKQFFDELVEKYHVWARLAFDWQIKRDSSIKDLVFPFEKYRKGQRKLAVAVYKTITEGKKLYVKAPTGIGKTISTLFPAVKAMGEGHTSKIFYLTAKTITGGVAKEAFAKMREKGLLLKTVTLTAKEKICFMEKSACKPEKCEFARGHFDRVNEAIMDILTREDEIKREVIEQYAKEHRVCPFEFALDLTLWADAIICDYNYVFDPKVYLKRFFSDAGGDYTFLVDEAHNLVDRAREMFSAQLSKKEFLKLKKAMKEESPKISKTLNKLNTFMLTMKKLCADNDYYVSKEEQSEIYLLLRRLIGECEEYLAEKAKSGVENEDLLQLYFDVLMYIKISELYDDRYVTFVEKSDNDVIIKLFCLDPSHLLSEALKRGKAAVFFSATLLPLDYFKEILGGGPDDYTMYLNSPFEVNNRCLMIADRISTRYQDRDKSCNEVVQCIKSTVQAKKGNYIAFFPSYQYMNMIYELVEKECSDIRVYVQSASMAEKEREDFLEHFKADPEETVLGFCVLGGIFSEGIDLKDDRLIGAIIVGVGLPQICYERNIIRDYYRNKNRLGFEYSYMYPGMNKVMQAAGRVIRSEDDKGVILLIDDRFTNPSYLALFPNEWFPYVRVAGSNISENIKKFWNGHGG</sequence>
<keyword evidence="6" id="KW-0378">Hydrolase</keyword>
<dbReference type="SMART" id="SM00491">
    <property type="entry name" value="HELICc2"/>
    <property type="match status" value="1"/>
</dbReference>
<keyword evidence="10" id="KW-0408">Iron</keyword>
<dbReference type="InterPro" id="IPR042493">
    <property type="entry name" value="XPD_DNA_FeS"/>
</dbReference>
<keyword evidence="12" id="KW-0238">DNA-binding</keyword>
<accession>A0A4Q0I5H5</accession>
<keyword evidence="18" id="KW-1185">Reference proteome</keyword>
<dbReference type="Proteomes" id="UP000289166">
    <property type="component" value="Unassembled WGS sequence"/>
</dbReference>
<evidence type="ECO:0000256" key="2">
    <source>
        <dbReference type="ARBA" id="ARBA00022722"/>
    </source>
</evidence>
<keyword evidence="1" id="KW-0004">4Fe-4S</keyword>
<keyword evidence="13" id="KW-0234">DNA repair</keyword>
<keyword evidence="8" id="KW-0269">Exonuclease</keyword>
<dbReference type="PROSITE" id="PS51193">
    <property type="entry name" value="HELICASE_ATP_BIND_2"/>
    <property type="match status" value="1"/>
</dbReference>
<keyword evidence="2" id="KW-0540">Nuclease</keyword>
<dbReference type="GO" id="GO:0051539">
    <property type="term" value="F:4 iron, 4 sulfur cluster binding"/>
    <property type="evidence" value="ECO:0007669"/>
    <property type="project" value="UniProtKB-KW"/>
</dbReference>
<proteinExistence type="inferred from homology"/>
<keyword evidence="4" id="KW-0547">Nucleotide-binding</keyword>
<dbReference type="InterPro" id="IPR014013">
    <property type="entry name" value="Helic_SF1/SF2_ATP-bd_DinG/Rad3"/>
</dbReference>
<evidence type="ECO:0000256" key="9">
    <source>
        <dbReference type="ARBA" id="ARBA00022840"/>
    </source>
</evidence>
<evidence type="ECO:0000256" key="8">
    <source>
        <dbReference type="ARBA" id="ARBA00022839"/>
    </source>
</evidence>
<evidence type="ECO:0000313" key="17">
    <source>
        <dbReference type="EMBL" id="RXE59548.1"/>
    </source>
</evidence>
<dbReference type="EMBL" id="RLII01000005">
    <property type="protein sequence ID" value="RXE59548.1"/>
    <property type="molecule type" value="Genomic_DNA"/>
</dbReference>
<dbReference type="Pfam" id="PF12705">
    <property type="entry name" value="PDDEXK_1"/>
    <property type="match status" value="1"/>
</dbReference>
<evidence type="ECO:0000256" key="11">
    <source>
        <dbReference type="ARBA" id="ARBA00023014"/>
    </source>
</evidence>
<keyword evidence="3" id="KW-0479">Metal-binding</keyword>
<protein>
    <submittedName>
        <fullName evidence="17">ATP-dependent DNA helicase</fullName>
    </submittedName>
</protein>
<evidence type="ECO:0000313" key="18">
    <source>
        <dbReference type="Proteomes" id="UP000289166"/>
    </source>
</evidence>
<dbReference type="SMART" id="SM00488">
    <property type="entry name" value="DEXDc2"/>
    <property type="match status" value="1"/>
</dbReference>
<keyword evidence="9" id="KW-0067">ATP-binding</keyword>
<dbReference type="InterPro" id="IPR027417">
    <property type="entry name" value="P-loop_NTPase"/>
</dbReference>
<dbReference type="Gene3D" id="1.10.275.40">
    <property type="match status" value="1"/>
</dbReference>
<gene>
    <name evidence="17" type="ORF">EFD62_06240</name>
</gene>
<evidence type="ECO:0000256" key="12">
    <source>
        <dbReference type="ARBA" id="ARBA00023125"/>
    </source>
</evidence>
<keyword evidence="11" id="KW-0411">Iron-sulfur</keyword>
<evidence type="ECO:0000256" key="10">
    <source>
        <dbReference type="ARBA" id="ARBA00023004"/>
    </source>
</evidence>
<dbReference type="Pfam" id="PF13307">
    <property type="entry name" value="Helicase_C_2"/>
    <property type="match status" value="1"/>
</dbReference>
<evidence type="ECO:0000256" key="13">
    <source>
        <dbReference type="ARBA" id="ARBA00023204"/>
    </source>
</evidence>
<reference evidence="18" key="1">
    <citation type="submission" date="2018-11" db="EMBL/GenBank/DDBJ databases">
        <title>Genome sequencing of a novel mesophilic and cellulolytic organism within the genus Hungateiclostridium.</title>
        <authorList>
            <person name="Rettenmaier R."/>
            <person name="Liebl W."/>
            <person name="Zverlov V."/>
        </authorList>
    </citation>
    <scope>NUCLEOTIDE SEQUENCE [LARGE SCALE GENOMIC DNA]</scope>
    <source>
        <strain evidence="18">N2K1</strain>
    </source>
</reference>
<dbReference type="InterPro" id="IPR006555">
    <property type="entry name" value="ATP-dep_Helicase_C"/>
</dbReference>
<dbReference type="Gene3D" id="3.40.50.300">
    <property type="entry name" value="P-loop containing nucleotide triphosphate hydrolases"/>
    <property type="match status" value="2"/>
</dbReference>
<dbReference type="Gene3D" id="3.90.320.10">
    <property type="match status" value="1"/>
</dbReference>
<dbReference type="InterPro" id="IPR011604">
    <property type="entry name" value="PDDEXK-like_dom_sf"/>
</dbReference>
<evidence type="ECO:0000256" key="6">
    <source>
        <dbReference type="ARBA" id="ARBA00022801"/>
    </source>
</evidence>
<comment type="similarity">
    <text evidence="15">Belongs to the helicase family. DinG subfamily.</text>
</comment>
<dbReference type="GO" id="GO:0003678">
    <property type="term" value="F:DNA helicase activity"/>
    <property type="evidence" value="ECO:0007669"/>
    <property type="project" value="InterPro"/>
</dbReference>
<evidence type="ECO:0000256" key="5">
    <source>
        <dbReference type="ARBA" id="ARBA00022763"/>
    </source>
</evidence>
<comment type="caution">
    <text evidence="17">The sequence shown here is derived from an EMBL/GenBank/DDBJ whole genome shotgun (WGS) entry which is preliminary data.</text>
</comment>
<dbReference type="OrthoDB" id="9765586at2"/>
<name>A0A4Q0I5H5_9FIRM</name>
<dbReference type="Pfam" id="PF06733">
    <property type="entry name" value="DEAD_2"/>
    <property type="match status" value="1"/>
</dbReference>
<dbReference type="InterPro" id="IPR045028">
    <property type="entry name" value="DinG/Rad3-like"/>
</dbReference>
<dbReference type="GO" id="GO:0006281">
    <property type="term" value="P:DNA repair"/>
    <property type="evidence" value="ECO:0007669"/>
    <property type="project" value="UniProtKB-KW"/>
</dbReference>
<evidence type="ECO:0000256" key="1">
    <source>
        <dbReference type="ARBA" id="ARBA00022485"/>
    </source>
</evidence>
<dbReference type="InterPro" id="IPR038726">
    <property type="entry name" value="PDDEXK_AddAB-type"/>
</dbReference>
<dbReference type="GO" id="GO:0003677">
    <property type="term" value="F:DNA binding"/>
    <property type="evidence" value="ECO:0007669"/>
    <property type="project" value="UniProtKB-KW"/>
</dbReference>
<dbReference type="GO" id="GO:0005524">
    <property type="term" value="F:ATP binding"/>
    <property type="evidence" value="ECO:0007669"/>
    <property type="project" value="UniProtKB-KW"/>
</dbReference>
<dbReference type="PANTHER" id="PTHR11472:SF34">
    <property type="entry name" value="REGULATOR OF TELOMERE ELONGATION HELICASE 1"/>
    <property type="match status" value="1"/>
</dbReference>
<dbReference type="SUPFAM" id="SSF52540">
    <property type="entry name" value="P-loop containing nucleoside triphosphate hydrolases"/>
    <property type="match status" value="1"/>
</dbReference>
<organism evidence="17 18">
    <name type="scientific">Acetivibrio mesophilus</name>
    <dbReference type="NCBI Taxonomy" id="2487273"/>
    <lineage>
        <taxon>Bacteria</taxon>
        <taxon>Bacillati</taxon>
        <taxon>Bacillota</taxon>
        <taxon>Clostridia</taxon>
        <taxon>Eubacteriales</taxon>
        <taxon>Oscillospiraceae</taxon>
        <taxon>Acetivibrio</taxon>
    </lineage>
</organism>
<evidence type="ECO:0000256" key="4">
    <source>
        <dbReference type="ARBA" id="ARBA00022741"/>
    </source>
</evidence>
<dbReference type="GO" id="GO:0004527">
    <property type="term" value="F:exonuclease activity"/>
    <property type="evidence" value="ECO:0007669"/>
    <property type="project" value="UniProtKB-KW"/>
</dbReference>
<keyword evidence="14" id="KW-0413">Isomerase</keyword>
<dbReference type="GO" id="GO:0016818">
    <property type="term" value="F:hydrolase activity, acting on acid anhydrides, in phosphorus-containing anhydrides"/>
    <property type="evidence" value="ECO:0007669"/>
    <property type="project" value="InterPro"/>
</dbReference>
<dbReference type="AlphaFoldDB" id="A0A4Q0I5H5"/>
<dbReference type="InterPro" id="IPR006554">
    <property type="entry name" value="Helicase-like_DEXD_c2"/>
</dbReference>
<evidence type="ECO:0000259" key="16">
    <source>
        <dbReference type="PROSITE" id="PS51193"/>
    </source>
</evidence>
<dbReference type="PANTHER" id="PTHR11472">
    <property type="entry name" value="DNA REPAIR DEAD HELICASE RAD3/XP-D SUBFAMILY MEMBER"/>
    <property type="match status" value="1"/>
</dbReference>
<keyword evidence="7 17" id="KW-0347">Helicase</keyword>